<evidence type="ECO:0000313" key="5">
    <source>
        <dbReference type="Proteomes" id="UP000002762"/>
    </source>
</evidence>
<dbReference type="InterPro" id="IPR050502">
    <property type="entry name" value="Euk_RNA-bind_prot"/>
</dbReference>
<reference evidence="4 5" key="1">
    <citation type="journal article" date="2012" name="Sci. Rep.">
        <title>Genomic perspectives on the evolution of fungal entomopathogenicity in Beauveria bassiana.</title>
        <authorList>
            <person name="Xiao G."/>
            <person name="Ying S.H."/>
            <person name="Zheng P."/>
            <person name="Wang Z.L."/>
            <person name="Zhang S."/>
            <person name="Xie X.Q."/>
            <person name="Shang Y."/>
            <person name="St Leger R.J."/>
            <person name="Zhao G.P."/>
            <person name="Wang C."/>
            <person name="Feng M.G."/>
        </authorList>
    </citation>
    <scope>NUCLEOTIDE SEQUENCE [LARGE SCALE GENOMIC DNA]</scope>
    <source>
        <strain evidence="4 5">ARSEF 2860</strain>
    </source>
</reference>
<dbReference type="AlphaFoldDB" id="J4KN35"/>
<dbReference type="InterPro" id="IPR035979">
    <property type="entry name" value="RBD_domain_sf"/>
</dbReference>
<feature type="domain" description="RRM" evidence="3">
    <location>
        <begin position="11"/>
        <end position="69"/>
    </location>
</feature>
<evidence type="ECO:0000256" key="1">
    <source>
        <dbReference type="ARBA" id="ARBA00022884"/>
    </source>
</evidence>
<dbReference type="Pfam" id="PF00076">
    <property type="entry name" value="RRM_1"/>
    <property type="match status" value="1"/>
</dbReference>
<dbReference type="GeneID" id="19889201"/>
<keyword evidence="5" id="KW-1185">Reference proteome</keyword>
<dbReference type="InParanoid" id="J4KN35"/>
<dbReference type="RefSeq" id="XP_008599508.1">
    <property type="nucleotide sequence ID" value="XM_008601286.1"/>
</dbReference>
<protein>
    <submittedName>
        <fullName evidence="4">RNA-binding protein 39</fullName>
    </submittedName>
</protein>
<dbReference type="SUPFAM" id="SSF54928">
    <property type="entry name" value="RNA-binding domain, RBD"/>
    <property type="match status" value="1"/>
</dbReference>
<dbReference type="Proteomes" id="UP000002762">
    <property type="component" value="Unassembled WGS sequence"/>
</dbReference>
<evidence type="ECO:0000256" key="2">
    <source>
        <dbReference type="PROSITE-ProRule" id="PRU00176"/>
    </source>
</evidence>
<dbReference type="HOGENOM" id="CLU_2775558_0_0_1"/>
<name>J4KN35_BEAB2</name>
<dbReference type="SMART" id="SM00360">
    <property type="entry name" value="RRM"/>
    <property type="match status" value="1"/>
</dbReference>
<dbReference type="CDD" id="cd00590">
    <property type="entry name" value="RRM_SF"/>
    <property type="match status" value="1"/>
</dbReference>
<sequence length="69" mass="7668">METSNPQKISRRLYVGGLSYSVDDEELRALFEPFGKVDSVASPKDPIGYVEMATMEDAKEAIEKLNGSR</sequence>
<dbReference type="PANTHER" id="PTHR48025">
    <property type="entry name" value="OS02G0815200 PROTEIN"/>
    <property type="match status" value="1"/>
</dbReference>
<dbReference type="PANTHER" id="PTHR48025:SF1">
    <property type="entry name" value="RRM DOMAIN-CONTAINING PROTEIN"/>
    <property type="match status" value="1"/>
</dbReference>
<dbReference type="InterPro" id="IPR000504">
    <property type="entry name" value="RRM_dom"/>
</dbReference>
<dbReference type="PROSITE" id="PS50102">
    <property type="entry name" value="RRM"/>
    <property type="match status" value="1"/>
</dbReference>
<dbReference type="GO" id="GO:0003729">
    <property type="term" value="F:mRNA binding"/>
    <property type="evidence" value="ECO:0007669"/>
    <property type="project" value="TreeGrafter"/>
</dbReference>
<proteinExistence type="predicted"/>
<dbReference type="EMBL" id="JH725166">
    <property type="protein sequence ID" value="EJP65014.1"/>
    <property type="molecule type" value="Genomic_DNA"/>
</dbReference>
<keyword evidence="1 2" id="KW-0694">RNA-binding</keyword>
<organism evidence="4 5">
    <name type="scientific">Beauveria bassiana (strain ARSEF 2860)</name>
    <name type="common">White muscardine disease fungus</name>
    <name type="synonym">Tritirachium shiotae</name>
    <dbReference type="NCBI Taxonomy" id="655819"/>
    <lineage>
        <taxon>Eukaryota</taxon>
        <taxon>Fungi</taxon>
        <taxon>Dikarya</taxon>
        <taxon>Ascomycota</taxon>
        <taxon>Pezizomycotina</taxon>
        <taxon>Sordariomycetes</taxon>
        <taxon>Hypocreomycetidae</taxon>
        <taxon>Hypocreales</taxon>
        <taxon>Cordycipitaceae</taxon>
        <taxon>Beauveria</taxon>
    </lineage>
</organism>
<evidence type="ECO:0000313" key="4">
    <source>
        <dbReference type="EMBL" id="EJP65014.1"/>
    </source>
</evidence>
<dbReference type="Gene3D" id="3.30.70.330">
    <property type="match status" value="1"/>
</dbReference>
<dbReference type="STRING" id="655819.J4KN35"/>
<gene>
    <name evidence="4" type="ORF">BBA_06189</name>
</gene>
<accession>J4KN35</accession>
<dbReference type="InterPro" id="IPR012677">
    <property type="entry name" value="Nucleotide-bd_a/b_plait_sf"/>
</dbReference>
<evidence type="ECO:0000259" key="3">
    <source>
        <dbReference type="PROSITE" id="PS50102"/>
    </source>
</evidence>